<dbReference type="Proteomes" id="UP000224854">
    <property type="component" value="Unassembled WGS sequence"/>
</dbReference>
<accession>A0A2C5XQQ5</accession>
<evidence type="ECO:0000256" key="2">
    <source>
        <dbReference type="ARBA" id="ARBA00007991"/>
    </source>
</evidence>
<dbReference type="GO" id="GO:0006606">
    <property type="term" value="P:protein import into nucleus"/>
    <property type="evidence" value="ECO:0007669"/>
    <property type="project" value="TreeGrafter"/>
</dbReference>
<evidence type="ECO:0000256" key="3">
    <source>
        <dbReference type="ARBA" id="ARBA00022448"/>
    </source>
</evidence>
<dbReference type="PANTHER" id="PTHR12363">
    <property type="entry name" value="TRANSPORTIN 3 AND IMPORTIN 13"/>
    <property type="match status" value="1"/>
</dbReference>
<gene>
    <name evidence="5" type="ORF">CDD82_694</name>
</gene>
<dbReference type="InterPro" id="IPR016024">
    <property type="entry name" value="ARM-type_fold"/>
</dbReference>
<proteinExistence type="inferred from homology"/>
<reference evidence="5 6" key="1">
    <citation type="submission" date="2017-06" db="EMBL/GenBank/DDBJ databases">
        <title>Ant-infecting Ophiocordyceps genomes reveal a high diversity of potential behavioral manipulation genes and a possible major role for enterotoxins.</title>
        <authorList>
            <person name="De Bekker C."/>
            <person name="Evans H.C."/>
            <person name="Brachmann A."/>
            <person name="Hughes D.P."/>
        </authorList>
    </citation>
    <scope>NUCLEOTIDE SEQUENCE [LARGE SCALE GENOMIC DNA]</scope>
    <source>
        <strain evidence="5 6">1348a</strain>
    </source>
</reference>
<dbReference type="InterPro" id="IPR011989">
    <property type="entry name" value="ARM-like"/>
</dbReference>
<comment type="caution">
    <text evidence="5">The sequence shown here is derived from an EMBL/GenBank/DDBJ whole genome shotgun (WGS) entry which is preliminary data.</text>
</comment>
<dbReference type="PANTHER" id="PTHR12363:SF33">
    <property type="entry name" value="IMPORTIN-13"/>
    <property type="match status" value="1"/>
</dbReference>
<evidence type="ECO:0000313" key="6">
    <source>
        <dbReference type="Proteomes" id="UP000224854"/>
    </source>
</evidence>
<evidence type="ECO:0000313" key="5">
    <source>
        <dbReference type="EMBL" id="PHH68248.1"/>
    </source>
</evidence>
<evidence type="ECO:0000256" key="1">
    <source>
        <dbReference type="ARBA" id="ARBA00004123"/>
    </source>
</evidence>
<comment type="subcellular location">
    <subcellularLocation>
        <location evidence="1">Nucleus</location>
    </subcellularLocation>
</comment>
<name>A0A2C5XQQ5_9HYPO</name>
<keyword evidence="3" id="KW-0813">Transport</keyword>
<keyword evidence="6" id="KW-1185">Reference proteome</keyword>
<dbReference type="SUPFAM" id="SSF48371">
    <property type="entry name" value="ARM repeat"/>
    <property type="match status" value="1"/>
</dbReference>
<keyword evidence="4" id="KW-0539">Nucleus</keyword>
<dbReference type="GO" id="GO:0005634">
    <property type="term" value="C:nucleus"/>
    <property type="evidence" value="ECO:0007669"/>
    <property type="project" value="UniProtKB-SubCell"/>
</dbReference>
<organism evidence="5 6">
    <name type="scientific">Ophiocordyceps australis</name>
    <dbReference type="NCBI Taxonomy" id="1399860"/>
    <lineage>
        <taxon>Eukaryota</taxon>
        <taxon>Fungi</taxon>
        <taxon>Dikarya</taxon>
        <taxon>Ascomycota</taxon>
        <taxon>Pezizomycotina</taxon>
        <taxon>Sordariomycetes</taxon>
        <taxon>Hypocreomycetidae</taxon>
        <taxon>Hypocreales</taxon>
        <taxon>Ophiocordycipitaceae</taxon>
        <taxon>Ophiocordyceps</taxon>
    </lineage>
</organism>
<evidence type="ECO:0000256" key="4">
    <source>
        <dbReference type="ARBA" id="ARBA00023242"/>
    </source>
</evidence>
<dbReference type="EMBL" id="NJEU01001179">
    <property type="protein sequence ID" value="PHH68248.1"/>
    <property type="molecule type" value="Genomic_DNA"/>
</dbReference>
<comment type="similarity">
    <text evidence="2">Belongs to the importin beta family.</text>
</comment>
<evidence type="ECO:0008006" key="7">
    <source>
        <dbReference type="Google" id="ProtNLM"/>
    </source>
</evidence>
<dbReference type="Gene3D" id="1.25.10.10">
    <property type="entry name" value="Leucine-rich Repeat Variant"/>
    <property type="match status" value="1"/>
</dbReference>
<dbReference type="GO" id="GO:0005737">
    <property type="term" value="C:cytoplasm"/>
    <property type="evidence" value="ECO:0007669"/>
    <property type="project" value="TreeGrafter"/>
</dbReference>
<dbReference type="InterPro" id="IPR051345">
    <property type="entry name" value="Importin_beta-like_NTR"/>
</dbReference>
<dbReference type="OrthoDB" id="2016913at2759"/>
<sequence length="1007" mass="110734">MQEQASIHWTLEQVEDMILSLYRPTSAHVIAINQAHLSQFQASAEAWSMIQDLLQRPDEKVRFFGALTLIIKLNRESSSLGQDDARELLVRLMDWYLNSLTGLSGPLVTRKLSSAIATHFVHFHGIWPRFVRHVISCLASRQSYEAFAVHELSADAVAKMPSLDASQLQAALWVTTSIIEDACKLDLNSISSIGLYDTILVNTTDAVTLMADALSAHPAIHRDSIACLQSWVCFALKAPGAHAGMAESLSPLIQTIISSLTNEACFDLSVELLVDILSDYPSLMSEPHYEYLSNLFVTPWANSRFQRLLRVDSDFESFLFGQLLLAFGEARAESLMQSCDAHSQQLLSILCGLLTAAGYPVTQDRIFVTAIEFWSTFADNVAGRNPSSDSESDTCLWNQMAVSHVLEAVSRSWRKIALPPANEFSQWDANDRLGFIDARKDVVDLLQSAFALTGSRLVETFTELIISSLSRSEWLSVEAAIFCLGGLADCCTDDAACDKALASVFASPLFSMPCADSSSTGCQARQACLHLIEQYTDFFERNVTFIAPALHFLFALLGERSAALSASKSILRLFSSCRSQLHSEVEALLDEYTSFANGQELDCVSAERMAGALASVAQAVPSLNRRYSACAQIIGLVEIDVQRSLRLMAPHQDDESCCLDSTCRKAAAEDNPGLHACLRALSCLASAAKGFQSPCDTLIDLEASHNTQSSLCSNELTLLQHQILNIITKLQSVFGREAEVMELICSVLRCGFSESSPGPFVLEPNIVARYLTSHTSPPMRAGLFVSTACSFVNSPRCSPLSHEWQEILSSLLLWVTTMLKQLPGPEDDPELAQNGIEFASLILTKTPRTLLGLQPAEAAEFLFMFTISVLDGREPLPKSAAAEFWATFVGFRSDDDVELRQMINDSMVTLGPLLCQSLARNLGGNASRSELVKLSEPVKKLICRHRMAKEWLLSGLNHSSFPSIKVSSEQKAIFVKRLLSLRGSRTTTQVIRDFWLSARGSNFAYVS</sequence>
<dbReference type="AlphaFoldDB" id="A0A2C5XQQ5"/>
<protein>
    <recommendedName>
        <fullName evidence="7">Exportin-1/Importin-beta-like domain-containing protein</fullName>
    </recommendedName>
</protein>